<dbReference type="InterPro" id="IPR007367">
    <property type="entry name" value="DUF433"/>
</dbReference>
<evidence type="ECO:0000256" key="1">
    <source>
        <dbReference type="ARBA" id="ARBA00004651"/>
    </source>
</evidence>
<dbReference type="InterPro" id="IPR053166">
    <property type="entry name" value="UPF0718_permease"/>
</dbReference>
<dbReference type="Gene3D" id="1.10.10.10">
    <property type="entry name" value="Winged helix-like DNA-binding domain superfamily/Winged helix DNA-binding domain"/>
    <property type="match status" value="1"/>
</dbReference>
<evidence type="ECO:0000256" key="5">
    <source>
        <dbReference type="ARBA" id="ARBA00022989"/>
    </source>
</evidence>
<feature type="transmembrane region" description="Helical" evidence="7">
    <location>
        <begin position="114"/>
        <end position="132"/>
    </location>
</feature>
<dbReference type="EMBL" id="CABM01000032">
    <property type="protein sequence ID" value="CBH96821.1"/>
    <property type="molecule type" value="Genomic_DNA"/>
</dbReference>
<dbReference type="Pfam" id="PF04255">
    <property type="entry name" value="DUF433"/>
    <property type="match status" value="1"/>
</dbReference>
<dbReference type="PANTHER" id="PTHR42775">
    <property type="entry name" value="PERMEASE RV2963-RELATED"/>
    <property type="match status" value="1"/>
</dbReference>
<evidence type="ECO:0000256" key="2">
    <source>
        <dbReference type="ARBA" id="ARBA00006386"/>
    </source>
</evidence>
<evidence type="ECO:0008006" key="9">
    <source>
        <dbReference type="Google" id="ProtNLM"/>
    </source>
</evidence>
<gene>
    <name evidence="8" type="ORF">CARN2_2538</name>
</gene>
<name>E6PPG8_9ZZZZ</name>
<sequence length="241" mass="25972">MTCTAHSTGCTKEILWGLILGFLALAVVDVLVSKAELQKLLPDASPRSIVRASLLGAASSSCSSAAVAIARSIFRNGGDFTATMAFQFASTNLVIELGVLLVVLMGWSFAAAEFIGGPLMIALLVLMFRLLLRPRMVEVALLHARATTAGASHRRFLTEPATPPRIGYMNFDRITIEPGKRSGQPCIRGLRITVYDVLAQFASGATEQDVLQDFPELQHEDILACFAYAAEREHHSARVAA</sequence>
<evidence type="ECO:0000256" key="6">
    <source>
        <dbReference type="ARBA" id="ARBA00023136"/>
    </source>
</evidence>
<dbReference type="InterPro" id="IPR009057">
    <property type="entry name" value="Homeodomain-like_sf"/>
</dbReference>
<comment type="similarity">
    <text evidence="2">Belongs to the UPF0718 family.</text>
</comment>
<proteinExistence type="inferred from homology"/>
<dbReference type="InterPro" id="IPR036388">
    <property type="entry name" value="WH-like_DNA-bd_sf"/>
</dbReference>
<keyword evidence="3" id="KW-1003">Cell membrane</keyword>
<comment type="subcellular location">
    <subcellularLocation>
        <location evidence="1">Cell membrane</location>
        <topology evidence="1">Multi-pass membrane protein</topology>
    </subcellularLocation>
</comment>
<reference evidence="8" key="1">
    <citation type="submission" date="2009-10" db="EMBL/GenBank/DDBJ databases">
        <title>Diversity of trophic interactions inside an arsenic-rich microbial ecosystem.</title>
        <authorList>
            <person name="Bertin P.N."/>
            <person name="Heinrich-Salmeron A."/>
            <person name="Pelletier E."/>
            <person name="Goulhen-Chollet F."/>
            <person name="Arsene-Ploetze F."/>
            <person name="Gallien S."/>
            <person name="Calteau A."/>
            <person name="Vallenet D."/>
            <person name="Casiot C."/>
            <person name="Chane-Woon-Ming B."/>
            <person name="Giloteaux L."/>
            <person name="Barakat M."/>
            <person name="Bonnefoy V."/>
            <person name="Bruneel O."/>
            <person name="Chandler M."/>
            <person name="Cleiss J."/>
            <person name="Duran R."/>
            <person name="Elbaz-Poulichet F."/>
            <person name="Fonknechten N."/>
            <person name="Lauga B."/>
            <person name="Mornico D."/>
            <person name="Ortet P."/>
            <person name="Schaeffer C."/>
            <person name="Siguier P."/>
            <person name="Alexander Thil Smith A."/>
            <person name="Van Dorsselaer A."/>
            <person name="Weissenbach J."/>
            <person name="Medigue C."/>
            <person name="Le Paslier D."/>
        </authorList>
    </citation>
    <scope>NUCLEOTIDE SEQUENCE</scope>
</reference>
<keyword evidence="5 7" id="KW-1133">Transmembrane helix</keyword>
<feature type="transmembrane region" description="Helical" evidence="7">
    <location>
        <begin position="86"/>
        <end position="108"/>
    </location>
</feature>
<keyword evidence="6 7" id="KW-0472">Membrane</keyword>
<dbReference type="AlphaFoldDB" id="E6PPG8"/>
<dbReference type="PANTHER" id="PTHR42775:SF1">
    <property type="entry name" value="PERMEASE RV2963-RELATED"/>
    <property type="match status" value="1"/>
</dbReference>
<evidence type="ECO:0000256" key="7">
    <source>
        <dbReference type="SAM" id="Phobius"/>
    </source>
</evidence>
<feature type="transmembrane region" description="Helical" evidence="7">
    <location>
        <begin position="52"/>
        <end position="74"/>
    </location>
</feature>
<protein>
    <recommendedName>
        <fullName evidence="9">DUF433 domain-containing protein</fullName>
    </recommendedName>
</protein>
<evidence type="ECO:0000313" key="8">
    <source>
        <dbReference type="EMBL" id="CBH96821.1"/>
    </source>
</evidence>
<accession>E6PPG8</accession>
<keyword evidence="4 7" id="KW-0812">Transmembrane</keyword>
<dbReference type="Pfam" id="PF03773">
    <property type="entry name" value="ArsP_1"/>
    <property type="match status" value="1"/>
</dbReference>
<evidence type="ECO:0000256" key="4">
    <source>
        <dbReference type="ARBA" id="ARBA00022692"/>
    </source>
</evidence>
<dbReference type="InterPro" id="IPR005524">
    <property type="entry name" value="DUF318"/>
</dbReference>
<evidence type="ECO:0000256" key="3">
    <source>
        <dbReference type="ARBA" id="ARBA00022475"/>
    </source>
</evidence>
<dbReference type="GO" id="GO:0005886">
    <property type="term" value="C:plasma membrane"/>
    <property type="evidence" value="ECO:0007669"/>
    <property type="project" value="UniProtKB-SubCell"/>
</dbReference>
<dbReference type="SUPFAM" id="SSF46689">
    <property type="entry name" value="Homeodomain-like"/>
    <property type="match status" value="1"/>
</dbReference>
<feature type="transmembrane region" description="Helical" evidence="7">
    <location>
        <begin position="14"/>
        <end position="32"/>
    </location>
</feature>
<comment type="caution">
    <text evidence="8">The sequence shown here is derived from an EMBL/GenBank/DDBJ whole genome shotgun (WGS) entry which is preliminary data.</text>
</comment>
<organism evidence="8">
    <name type="scientific">mine drainage metagenome</name>
    <dbReference type="NCBI Taxonomy" id="410659"/>
    <lineage>
        <taxon>unclassified sequences</taxon>
        <taxon>metagenomes</taxon>
        <taxon>ecological metagenomes</taxon>
    </lineage>
</organism>